<reference evidence="2 3" key="1">
    <citation type="submission" date="2018-12" db="EMBL/GenBank/DDBJ databases">
        <title>Sequencing of bacterial isolates from soil warming experiment in Harvard Forest, Massachusetts, USA.</title>
        <authorList>
            <person name="Deangelis K."/>
        </authorList>
    </citation>
    <scope>NUCLEOTIDE SEQUENCE [LARGE SCALE GENOMIC DNA]</scope>
    <source>
        <strain evidence="2 3">EB153</strain>
    </source>
</reference>
<dbReference type="RefSeq" id="WP_125486663.1">
    <property type="nucleotide sequence ID" value="NZ_RSDW01000001.1"/>
</dbReference>
<evidence type="ECO:0000259" key="1">
    <source>
        <dbReference type="Pfam" id="PF04248"/>
    </source>
</evidence>
<dbReference type="Gene3D" id="2.170.150.40">
    <property type="entry name" value="Domain of unknown function (DUF427)"/>
    <property type="match status" value="1"/>
</dbReference>
<dbReference type="InterPro" id="IPR007361">
    <property type="entry name" value="DUF427"/>
</dbReference>
<sequence length="94" mass="10829">MAKAVWNGQTLAESETYETVEGNIYFPDETVKREFLRPSSTTSSCPWKGQARYYTILVDGQENQDAAWYYPDPKPAARNVKHHVAFWRGVEITK</sequence>
<dbReference type="OrthoDB" id="119916at2"/>
<dbReference type="Proteomes" id="UP000269669">
    <property type="component" value="Unassembled WGS sequence"/>
</dbReference>
<dbReference type="InterPro" id="IPR038694">
    <property type="entry name" value="DUF427_sf"/>
</dbReference>
<dbReference type="AlphaFoldDB" id="A0A3R9QCY1"/>
<comment type="caution">
    <text evidence="2">The sequence shown here is derived from an EMBL/GenBank/DDBJ whole genome shotgun (WGS) entry which is preliminary data.</text>
</comment>
<evidence type="ECO:0000313" key="2">
    <source>
        <dbReference type="EMBL" id="RSL18278.1"/>
    </source>
</evidence>
<accession>A0A3R9QCY1</accession>
<feature type="domain" description="DUF427" evidence="1">
    <location>
        <begin position="3"/>
        <end position="88"/>
    </location>
</feature>
<dbReference type="EMBL" id="RSDW01000001">
    <property type="protein sequence ID" value="RSL18278.1"/>
    <property type="molecule type" value="Genomic_DNA"/>
</dbReference>
<proteinExistence type="predicted"/>
<protein>
    <submittedName>
        <fullName evidence="2">Uncharacterized protein (DUF427 family)</fullName>
    </submittedName>
</protein>
<evidence type="ECO:0000313" key="3">
    <source>
        <dbReference type="Proteomes" id="UP000269669"/>
    </source>
</evidence>
<dbReference type="PANTHER" id="PTHR34310">
    <property type="entry name" value="DUF427 DOMAIN PROTEIN (AFU_ORTHOLOGUE AFUA_3G02220)"/>
    <property type="match status" value="1"/>
</dbReference>
<keyword evidence="3" id="KW-1185">Reference proteome</keyword>
<dbReference type="Pfam" id="PF04248">
    <property type="entry name" value="NTP_transf_9"/>
    <property type="match status" value="1"/>
</dbReference>
<organism evidence="2 3">
    <name type="scientific">Edaphobacter aggregans</name>
    <dbReference type="NCBI Taxonomy" id="570835"/>
    <lineage>
        <taxon>Bacteria</taxon>
        <taxon>Pseudomonadati</taxon>
        <taxon>Acidobacteriota</taxon>
        <taxon>Terriglobia</taxon>
        <taxon>Terriglobales</taxon>
        <taxon>Acidobacteriaceae</taxon>
        <taxon>Edaphobacter</taxon>
    </lineage>
</organism>
<gene>
    <name evidence="2" type="ORF">EDE15_3840</name>
</gene>
<name>A0A3R9QCY1_9BACT</name>
<dbReference type="PANTHER" id="PTHR34310:SF5">
    <property type="entry name" value="DUF427 DOMAIN PROTEIN (AFU_ORTHOLOGUE AFUA_3G02220)"/>
    <property type="match status" value="1"/>
</dbReference>